<evidence type="ECO:0000313" key="3">
    <source>
        <dbReference type="Proteomes" id="UP000319432"/>
    </source>
</evidence>
<sequence>MTEIILEKAQLLILLAFLTESLTEILKGLFSQWIRDRMTYFLSIFVGIILCYAFEMNLFGMQHIWQHVSIISAGLIVSRGANYVNSFIKSLRILQKGSK</sequence>
<dbReference type="Proteomes" id="UP000319432">
    <property type="component" value="Chromosome"/>
</dbReference>
<protein>
    <submittedName>
        <fullName evidence="2">Uncharacterized protein</fullName>
    </submittedName>
</protein>
<evidence type="ECO:0000313" key="2">
    <source>
        <dbReference type="EMBL" id="QDX93966.1"/>
    </source>
</evidence>
<dbReference type="AlphaFoldDB" id="A0A518VAF1"/>
<keyword evidence="1" id="KW-0472">Membrane</keyword>
<keyword evidence="1" id="KW-0812">Transmembrane</keyword>
<accession>A0A518VAF1</accession>
<dbReference type="EMBL" id="CP033464">
    <property type="protein sequence ID" value="QDX93966.1"/>
    <property type="molecule type" value="Genomic_DNA"/>
</dbReference>
<reference evidence="2 3" key="1">
    <citation type="submission" date="2018-11" db="EMBL/GenBank/DDBJ databases">
        <title>Phylogenetic determinants of toxin gene distribution in genomes of Brevibacillus laterosporus.</title>
        <authorList>
            <person name="Glare T.R."/>
            <person name="Durrant A."/>
            <person name="Berry C."/>
            <person name="Palma L."/>
            <person name="Ormskirk M."/>
            <person name="Cox M.O."/>
        </authorList>
    </citation>
    <scope>NUCLEOTIDE SEQUENCE [LARGE SCALE GENOMIC DNA]</scope>
    <source>
        <strain evidence="2 3">1821L</strain>
    </source>
</reference>
<dbReference type="OrthoDB" id="2474185at2"/>
<evidence type="ECO:0000256" key="1">
    <source>
        <dbReference type="SAM" id="Phobius"/>
    </source>
</evidence>
<name>A0A518VAF1_BRELA</name>
<proteinExistence type="predicted"/>
<organism evidence="2 3">
    <name type="scientific">Brevibacillus laterosporus</name>
    <name type="common">Bacillus laterosporus</name>
    <dbReference type="NCBI Taxonomy" id="1465"/>
    <lineage>
        <taxon>Bacteria</taxon>
        <taxon>Bacillati</taxon>
        <taxon>Bacillota</taxon>
        <taxon>Bacilli</taxon>
        <taxon>Bacillales</taxon>
        <taxon>Paenibacillaceae</taxon>
        <taxon>Brevibacillus</taxon>
    </lineage>
</organism>
<feature type="transmembrane region" description="Helical" evidence="1">
    <location>
        <begin position="39"/>
        <end position="59"/>
    </location>
</feature>
<gene>
    <name evidence="2" type="ORF">EEL30_17710</name>
</gene>
<keyword evidence="3" id="KW-1185">Reference proteome</keyword>
<keyword evidence="1" id="KW-1133">Transmembrane helix</keyword>